<comment type="similarity">
    <text evidence="1">Belongs to the short-chain dehydrogenases/reductases (SDR) family.</text>
</comment>
<organism evidence="4 5">
    <name type="scientific">Pseudallescheria apiosperma</name>
    <name type="common">Scedosporium apiospermum</name>
    <dbReference type="NCBI Taxonomy" id="563466"/>
    <lineage>
        <taxon>Eukaryota</taxon>
        <taxon>Fungi</taxon>
        <taxon>Dikarya</taxon>
        <taxon>Ascomycota</taxon>
        <taxon>Pezizomycotina</taxon>
        <taxon>Sordariomycetes</taxon>
        <taxon>Hypocreomycetidae</taxon>
        <taxon>Microascales</taxon>
        <taxon>Microascaceae</taxon>
        <taxon>Scedosporium</taxon>
    </lineage>
</organism>
<dbReference type="AlphaFoldDB" id="A0A084GEM7"/>
<proteinExistence type="inferred from homology"/>
<evidence type="ECO:0000256" key="3">
    <source>
        <dbReference type="ARBA" id="ARBA00023002"/>
    </source>
</evidence>
<dbReference type="Gene3D" id="3.40.50.720">
    <property type="entry name" value="NAD(P)-binding Rossmann-like Domain"/>
    <property type="match status" value="1"/>
</dbReference>
<dbReference type="Pfam" id="PF13561">
    <property type="entry name" value="adh_short_C2"/>
    <property type="match status" value="1"/>
</dbReference>
<dbReference type="EMBL" id="JOWA01000066">
    <property type="protein sequence ID" value="KEZ45789.1"/>
    <property type="molecule type" value="Genomic_DNA"/>
</dbReference>
<gene>
    <name evidence="4" type="ORF">SAPIO_CDS1598</name>
</gene>
<dbReference type="GO" id="GO:0016491">
    <property type="term" value="F:oxidoreductase activity"/>
    <property type="evidence" value="ECO:0007669"/>
    <property type="project" value="UniProtKB-KW"/>
</dbReference>
<dbReference type="KEGG" id="sapo:SAPIO_CDS1598"/>
<accession>A0A084GEM7</accession>
<dbReference type="GeneID" id="27720670"/>
<dbReference type="PRINTS" id="PR00081">
    <property type="entry name" value="GDHRDH"/>
</dbReference>
<dbReference type="SUPFAM" id="SSF51735">
    <property type="entry name" value="NAD(P)-binding Rossmann-fold domains"/>
    <property type="match status" value="1"/>
</dbReference>
<protein>
    <submittedName>
        <fullName evidence="4">Carbonyl reductase</fullName>
    </submittedName>
</protein>
<keyword evidence="5" id="KW-1185">Reference proteome</keyword>
<dbReference type="Proteomes" id="UP000028545">
    <property type="component" value="Unassembled WGS sequence"/>
</dbReference>
<dbReference type="VEuPathDB" id="FungiDB:SAPIO_CDS1598"/>
<dbReference type="PANTHER" id="PTHR43963:SF6">
    <property type="entry name" value="CHAIN DEHYDROGENASE FAMILY PROTEIN, PUTATIVE (AFU_ORTHOLOGUE AFUA_3G15350)-RELATED"/>
    <property type="match status" value="1"/>
</dbReference>
<evidence type="ECO:0000313" key="4">
    <source>
        <dbReference type="EMBL" id="KEZ45789.1"/>
    </source>
</evidence>
<comment type="caution">
    <text evidence="4">The sequence shown here is derived from an EMBL/GenBank/DDBJ whole genome shotgun (WGS) entry which is preliminary data.</text>
</comment>
<evidence type="ECO:0000256" key="2">
    <source>
        <dbReference type="ARBA" id="ARBA00022857"/>
    </source>
</evidence>
<reference evidence="4 5" key="1">
    <citation type="journal article" date="2014" name="Genome Announc.">
        <title>Draft genome sequence of the pathogenic fungus Scedosporium apiospermum.</title>
        <authorList>
            <person name="Vandeputte P."/>
            <person name="Ghamrawi S."/>
            <person name="Rechenmann M."/>
            <person name="Iltis A."/>
            <person name="Giraud S."/>
            <person name="Fleury M."/>
            <person name="Thornton C."/>
            <person name="Delhaes L."/>
            <person name="Meyer W."/>
            <person name="Papon N."/>
            <person name="Bouchara J.P."/>
        </authorList>
    </citation>
    <scope>NUCLEOTIDE SEQUENCE [LARGE SCALE GENOMIC DNA]</scope>
    <source>
        <strain evidence="4 5">IHEM 14462</strain>
    </source>
</reference>
<dbReference type="HOGENOM" id="CLU_010194_9_0_1"/>
<evidence type="ECO:0000256" key="1">
    <source>
        <dbReference type="ARBA" id="ARBA00006484"/>
    </source>
</evidence>
<dbReference type="OrthoDB" id="1933717at2759"/>
<dbReference type="PANTHER" id="PTHR43963">
    <property type="entry name" value="CARBONYL REDUCTASE 1-RELATED"/>
    <property type="match status" value="1"/>
</dbReference>
<dbReference type="RefSeq" id="XP_016645588.1">
    <property type="nucleotide sequence ID" value="XM_016784831.1"/>
</dbReference>
<keyword evidence="2" id="KW-0521">NADP</keyword>
<dbReference type="OMA" id="KAFDIMN"/>
<dbReference type="InterPro" id="IPR002347">
    <property type="entry name" value="SDR_fam"/>
</dbReference>
<dbReference type="InterPro" id="IPR036291">
    <property type="entry name" value="NAD(P)-bd_dom_sf"/>
</dbReference>
<sequence length="298" mass="33085">MAVVGIVTGANRGIGYAIVRKLAIEYPRKHPDRALIIYLTARDVKRGEEARVRLQMDKELAAAKVLVKDGGWVEIRFHQLDVKDSNSRLRFVMNLLQAHEEIEFLVNNAGVYLDHPYFEPTREAIQETLHCNYYGTVHLSICLLRLLSPTARIVNLTTAQANFSLFSPVLARRFLEARSVDDVTNLILEYCEAVARGTEQEEGWPSSAYVVSKVGVIAMTGLLKWEEEVYRGWDALSCCPGWAGLDTIGGKGRTTPEEGAELPVRLVVDGAPAEMWDGASLDGWESLLSGTQSYGSQT</sequence>
<keyword evidence="3" id="KW-0560">Oxidoreductase</keyword>
<evidence type="ECO:0000313" key="5">
    <source>
        <dbReference type="Proteomes" id="UP000028545"/>
    </source>
</evidence>
<name>A0A084GEM7_PSEDA</name>